<evidence type="ECO:0000313" key="4">
    <source>
        <dbReference type="Proteomes" id="UP000235145"/>
    </source>
</evidence>
<protein>
    <recommendedName>
        <fullName evidence="2">SWIM-type domain-containing protein</fullName>
    </recommendedName>
</protein>
<proteinExistence type="predicted"/>
<dbReference type="InterPro" id="IPR007527">
    <property type="entry name" value="Znf_SWIM"/>
</dbReference>
<evidence type="ECO:0000256" key="1">
    <source>
        <dbReference type="SAM" id="MobiDB-lite"/>
    </source>
</evidence>
<dbReference type="PANTHER" id="PTHR31973:SF187">
    <property type="entry name" value="MUTATOR TRANSPOSASE MUDRA PROTEIN"/>
    <property type="match status" value="1"/>
</dbReference>
<evidence type="ECO:0000259" key="2">
    <source>
        <dbReference type="Pfam" id="PF04434"/>
    </source>
</evidence>
<dbReference type="Pfam" id="PF04434">
    <property type="entry name" value="SWIM"/>
    <property type="match status" value="1"/>
</dbReference>
<dbReference type="AlphaFoldDB" id="A0A9R1WLU2"/>
<accession>A0A9R1WLU2</accession>
<keyword evidence="4" id="KW-1185">Reference proteome</keyword>
<organism evidence="3 4">
    <name type="scientific">Lactuca sativa</name>
    <name type="common">Garden lettuce</name>
    <dbReference type="NCBI Taxonomy" id="4236"/>
    <lineage>
        <taxon>Eukaryota</taxon>
        <taxon>Viridiplantae</taxon>
        <taxon>Streptophyta</taxon>
        <taxon>Embryophyta</taxon>
        <taxon>Tracheophyta</taxon>
        <taxon>Spermatophyta</taxon>
        <taxon>Magnoliopsida</taxon>
        <taxon>eudicotyledons</taxon>
        <taxon>Gunneridae</taxon>
        <taxon>Pentapetalae</taxon>
        <taxon>asterids</taxon>
        <taxon>campanulids</taxon>
        <taxon>Asterales</taxon>
        <taxon>Asteraceae</taxon>
        <taxon>Cichorioideae</taxon>
        <taxon>Cichorieae</taxon>
        <taxon>Lactucinae</taxon>
        <taxon>Lactuca</taxon>
    </lineage>
</organism>
<dbReference type="EMBL" id="NBSK02000001">
    <property type="protein sequence ID" value="KAJ0225030.1"/>
    <property type="molecule type" value="Genomic_DNA"/>
</dbReference>
<evidence type="ECO:0000313" key="3">
    <source>
        <dbReference type="EMBL" id="KAJ0225030.1"/>
    </source>
</evidence>
<dbReference type="PANTHER" id="PTHR31973">
    <property type="entry name" value="POLYPROTEIN, PUTATIVE-RELATED"/>
    <property type="match status" value="1"/>
</dbReference>
<sequence>MEMLMMKSLERKVILIMKLKMTRMRLIKIQPNLGFHDPFHLLYANQIELRFCLTNYVVHNGYPIKASWMNKEKSFQIKGLTNKHTCVREYKHATLGQCYRAKKKALKILTRKLSEHYARIWQYGGEIIRSNPGSTAKVGFDIKEDGSSVFKRLYAIKDGWIRGCRRVIGLDGELPTTIGRDGNNHVYLIDWVVIDVENKDNWEWFINLLVEDLSLELGEGLTIISDQHKVDFGEKFYTCRLWEIYGIACVHACATMTHTQQQQQPETRISSWFFKEKFVETYKRNMRDLNGSKMWARTPYAKPLPPPARRMPGRPKTRRRKHVREGWRVQEDKVCWRNKDMPELLGGCNTHPQKHNSFTGVYNQTGAFPHS</sequence>
<feature type="domain" description="SWIM-type" evidence="2">
    <location>
        <begin position="238"/>
        <end position="258"/>
    </location>
</feature>
<dbReference type="Proteomes" id="UP000235145">
    <property type="component" value="Unassembled WGS sequence"/>
</dbReference>
<reference evidence="3 4" key="1">
    <citation type="journal article" date="2017" name="Nat. Commun.">
        <title>Genome assembly with in vitro proximity ligation data and whole-genome triplication in lettuce.</title>
        <authorList>
            <person name="Reyes-Chin-Wo S."/>
            <person name="Wang Z."/>
            <person name="Yang X."/>
            <person name="Kozik A."/>
            <person name="Arikit S."/>
            <person name="Song C."/>
            <person name="Xia L."/>
            <person name="Froenicke L."/>
            <person name="Lavelle D.O."/>
            <person name="Truco M.J."/>
            <person name="Xia R."/>
            <person name="Zhu S."/>
            <person name="Xu C."/>
            <person name="Xu H."/>
            <person name="Xu X."/>
            <person name="Cox K."/>
            <person name="Korf I."/>
            <person name="Meyers B.C."/>
            <person name="Michelmore R.W."/>
        </authorList>
    </citation>
    <scope>NUCLEOTIDE SEQUENCE [LARGE SCALE GENOMIC DNA]</scope>
    <source>
        <strain evidence="4">cv. Salinas</strain>
        <tissue evidence="3">Seedlings</tissue>
    </source>
</reference>
<feature type="region of interest" description="Disordered" evidence="1">
    <location>
        <begin position="298"/>
        <end position="324"/>
    </location>
</feature>
<gene>
    <name evidence="3" type="ORF">LSAT_V11C100038120</name>
</gene>
<feature type="compositionally biased region" description="Basic residues" evidence="1">
    <location>
        <begin position="311"/>
        <end position="323"/>
    </location>
</feature>
<comment type="caution">
    <text evidence="3">The sequence shown here is derived from an EMBL/GenBank/DDBJ whole genome shotgun (WGS) entry which is preliminary data.</text>
</comment>
<dbReference type="GO" id="GO:0008270">
    <property type="term" value="F:zinc ion binding"/>
    <property type="evidence" value="ECO:0007669"/>
    <property type="project" value="InterPro"/>
</dbReference>
<name>A0A9R1WLU2_LACSA</name>